<evidence type="ECO:0000313" key="3">
    <source>
        <dbReference type="Proteomes" id="UP000076532"/>
    </source>
</evidence>
<protein>
    <submittedName>
        <fullName evidence="2">Uncharacterized protein</fullName>
    </submittedName>
</protein>
<feature type="region of interest" description="Disordered" evidence="1">
    <location>
        <begin position="29"/>
        <end position="54"/>
    </location>
</feature>
<gene>
    <name evidence="2" type="ORF">FIBSPDRAFT_899891</name>
</gene>
<evidence type="ECO:0000256" key="1">
    <source>
        <dbReference type="SAM" id="MobiDB-lite"/>
    </source>
</evidence>
<proteinExistence type="predicted"/>
<dbReference type="AlphaFoldDB" id="A0A165Z3N4"/>
<organism evidence="2 3">
    <name type="scientific">Athelia psychrophila</name>
    <dbReference type="NCBI Taxonomy" id="1759441"/>
    <lineage>
        <taxon>Eukaryota</taxon>
        <taxon>Fungi</taxon>
        <taxon>Dikarya</taxon>
        <taxon>Basidiomycota</taxon>
        <taxon>Agaricomycotina</taxon>
        <taxon>Agaricomycetes</taxon>
        <taxon>Agaricomycetidae</taxon>
        <taxon>Atheliales</taxon>
        <taxon>Atheliaceae</taxon>
        <taxon>Athelia</taxon>
    </lineage>
</organism>
<reference evidence="2 3" key="1">
    <citation type="journal article" date="2016" name="Mol. Biol. Evol.">
        <title>Comparative Genomics of Early-Diverging Mushroom-Forming Fungi Provides Insights into the Origins of Lignocellulose Decay Capabilities.</title>
        <authorList>
            <person name="Nagy L.G."/>
            <person name="Riley R."/>
            <person name="Tritt A."/>
            <person name="Adam C."/>
            <person name="Daum C."/>
            <person name="Floudas D."/>
            <person name="Sun H."/>
            <person name="Yadav J.S."/>
            <person name="Pangilinan J."/>
            <person name="Larsson K.H."/>
            <person name="Matsuura K."/>
            <person name="Barry K."/>
            <person name="Labutti K."/>
            <person name="Kuo R."/>
            <person name="Ohm R.A."/>
            <person name="Bhattacharya S.S."/>
            <person name="Shirouzu T."/>
            <person name="Yoshinaga Y."/>
            <person name="Martin F.M."/>
            <person name="Grigoriev I.V."/>
            <person name="Hibbett D.S."/>
        </authorList>
    </citation>
    <scope>NUCLEOTIDE SEQUENCE [LARGE SCALE GENOMIC DNA]</scope>
    <source>
        <strain evidence="2 3">CBS 109695</strain>
    </source>
</reference>
<sequence>MPAFTRTAFDSADARSIVSALKRIYPREKLGAKGPGETRGVSNTPPRLLPTTPADGMVLDDPVTEPACPPTFNVQEEVISFQHKPLACLTARKYTPITGLPWSAIFTMLTTRLSNDVGPFRGGPGAETVHCMITAGTTSLDQRRKLIVAIQTCVPKQDTKVISSRSVDQVYQDLVQQRYSDPPTSIPFSYRDRHGSLIHQTVLYDHLRLGDGLPITPAVMNLACQVTLRYGPSKVLPSPALELNRADAFHWACSNPPPADWRGLRITPLSDDRVWSLIVEEYRGPHADRDIMIFDVLNSPPDVAADSSREQLTQLSGPQLSTLHILYEGLEFTYEQFADTQEPWRTGYRVLDYVFTITRSARLTDFSFPALGDWVAWSENCDLDGIQTTRENIAMAILTVQA</sequence>
<keyword evidence="3" id="KW-1185">Reference proteome</keyword>
<dbReference type="EMBL" id="KV417684">
    <property type="protein sequence ID" value="KZP10193.1"/>
    <property type="molecule type" value="Genomic_DNA"/>
</dbReference>
<dbReference type="Proteomes" id="UP000076532">
    <property type="component" value="Unassembled WGS sequence"/>
</dbReference>
<name>A0A165Z3N4_9AGAM</name>
<accession>A0A165Z3N4</accession>
<evidence type="ECO:0000313" key="2">
    <source>
        <dbReference type="EMBL" id="KZP10193.1"/>
    </source>
</evidence>